<dbReference type="Proteomes" id="UP000215914">
    <property type="component" value="Chromosome 6"/>
</dbReference>
<dbReference type="AlphaFoldDB" id="A0A251UMC9"/>
<dbReference type="InParanoid" id="A0A251UMC9"/>
<organism evidence="1 2">
    <name type="scientific">Helianthus annuus</name>
    <name type="common">Common sunflower</name>
    <dbReference type="NCBI Taxonomy" id="4232"/>
    <lineage>
        <taxon>Eukaryota</taxon>
        <taxon>Viridiplantae</taxon>
        <taxon>Streptophyta</taxon>
        <taxon>Embryophyta</taxon>
        <taxon>Tracheophyta</taxon>
        <taxon>Spermatophyta</taxon>
        <taxon>Magnoliopsida</taxon>
        <taxon>eudicotyledons</taxon>
        <taxon>Gunneridae</taxon>
        <taxon>Pentapetalae</taxon>
        <taxon>asterids</taxon>
        <taxon>campanulids</taxon>
        <taxon>Asterales</taxon>
        <taxon>Asteraceae</taxon>
        <taxon>Asteroideae</taxon>
        <taxon>Heliantheae alliance</taxon>
        <taxon>Heliantheae</taxon>
        <taxon>Helianthus</taxon>
    </lineage>
</organism>
<name>A0A251UMC9_HELAN</name>
<reference evidence="2" key="1">
    <citation type="journal article" date="2017" name="Nature">
        <title>The sunflower genome provides insights into oil metabolism, flowering and Asterid evolution.</title>
        <authorList>
            <person name="Badouin H."/>
            <person name="Gouzy J."/>
            <person name="Grassa C.J."/>
            <person name="Murat F."/>
            <person name="Staton S.E."/>
            <person name="Cottret L."/>
            <person name="Lelandais-Briere C."/>
            <person name="Owens G.L."/>
            <person name="Carrere S."/>
            <person name="Mayjonade B."/>
            <person name="Legrand L."/>
            <person name="Gill N."/>
            <person name="Kane N.C."/>
            <person name="Bowers J.E."/>
            <person name="Hubner S."/>
            <person name="Bellec A."/>
            <person name="Berard A."/>
            <person name="Berges H."/>
            <person name="Blanchet N."/>
            <person name="Boniface M.C."/>
            <person name="Brunel D."/>
            <person name="Catrice O."/>
            <person name="Chaidir N."/>
            <person name="Claudel C."/>
            <person name="Donnadieu C."/>
            <person name="Faraut T."/>
            <person name="Fievet G."/>
            <person name="Helmstetter N."/>
            <person name="King M."/>
            <person name="Knapp S.J."/>
            <person name="Lai Z."/>
            <person name="Le Paslier M.C."/>
            <person name="Lippi Y."/>
            <person name="Lorenzon L."/>
            <person name="Mandel J.R."/>
            <person name="Marage G."/>
            <person name="Marchand G."/>
            <person name="Marquand E."/>
            <person name="Bret-Mestries E."/>
            <person name="Morien E."/>
            <person name="Nambeesan S."/>
            <person name="Nguyen T."/>
            <person name="Pegot-Espagnet P."/>
            <person name="Pouilly N."/>
            <person name="Raftis F."/>
            <person name="Sallet E."/>
            <person name="Schiex T."/>
            <person name="Thomas J."/>
            <person name="Vandecasteele C."/>
            <person name="Vares D."/>
            <person name="Vear F."/>
            <person name="Vautrin S."/>
            <person name="Crespi M."/>
            <person name="Mangin B."/>
            <person name="Burke J.M."/>
            <person name="Salse J."/>
            <person name="Munos S."/>
            <person name="Vincourt P."/>
            <person name="Rieseberg L.H."/>
            <person name="Langlade N.B."/>
        </authorList>
    </citation>
    <scope>NUCLEOTIDE SEQUENCE [LARGE SCALE GENOMIC DNA]</scope>
    <source>
        <strain evidence="2">cv. SF193</strain>
    </source>
</reference>
<dbReference type="EMBL" id="CM007895">
    <property type="protein sequence ID" value="OTG23471.1"/>
    <property type="molecule type" value="Genomic_DNA"/>
</dbReference>
<evidence type="ECO:0008006" key="3">
    <source>
        <dbReference type="Google" id="ProtNLM"/>
    </source>
</evidence>
<sequence>MLKLGKYGGGWWLSGCSVIRYAGIGGDGVIWRWCCLWMFTVMAAGCSEVNDD</sequence>
<keyword evidence="2" id="KW-1185">Reference proteome</keyword>
<accession>A0A251UMC9</accession>
<gene>
    <name evidence="1" type="ORF">HannXRQ_Chr06g0182861</name>
</gene>
<proteinExistence type="predicted"/>
<evidence type="ECO:0000313" key="1">
    <source>
        <dbReference type="EMBL" id="OTG23471.1"/>
    </source>
</evidence>
<evidence type="ECO:0000313" key="2">
    <source>
        <dbReference type="Proteomes" id="UP000215914"/>
    </source>
</evidence>
<protein>
    <recommendedName>
        <fullName evidence="3">Lipoprotein</fullName>
    </recommendedName>
</protein>